<name>A0A2Z2PLQ4_AGRTU</name>
<feature type="domain" description="Polyvalent protein metallopeptidase" evidence="2">
    <location>
        <begin position="159"/>
        <end position="288"/>
    </location>
</feature>
<feature type="domain" description="N-terminal" evidence="1">
    <location>
        <begin position="11"/>
        <end position="132"/>
    </location>
</feature>
<organism evidence="3">
    <name type="scientific">Agrobacterium tumefaciens</name>
    <dbReference type="NCBI Taxonomy" id="358"/>
    <lineage>
        <taxon>Bacteria</taxon>
        <taxon>Pseudomonadati</taxon>
        <taxon>Pseudomonadota</taxon>
        <taxon>Alphaproteobacteria</taxon>
        <taxon>Hyphomicrobiales</taxon>
        <taxon>Rhizobiaceae</taxon>
        <taxon>Rhizobium/Agrobacterium group</taxon>
        <taxon>Agrobacterium</taxon>
        <taxon>Agrobacterium tumefaciens complex</taxon>
    </lineage>
</organism>
<geneLocation type="plasmid" evidence="3">
    <name>pTi_CFBP1904</name>
</geneLocation>
<reference evidence="3" key="1">
    <citation type="submission" date="2016-10" db="EMBL/GenBank/DDBJ databases">
        <title>Agrobacterium Ti plasmids: Classification based on T-DNA and Vir regions organization.</title>
        <authorList>
            <person name="Nabi N."/>
            <person name="Vial L."/>
            <person name="Ben Hafsa A."/>
            <person name="Chapulliot D."/>
            <person name="Berard A."/>
            <person name="Chauveau A."/>
            <person name="Le Paslier M.-C."/>
            <person name="Harzallah Skhiri F."/>
            <person name="Brunel D."/>
            <person name="Nesme X."/>
            <person name="Chaouachi M."/>
        </authorList>
    </citation>
    <scope>NUCLEOTIDE SEQUENCE</scope>
    <source>
        <strain evidence="3">CFBP1904</strain>
        <plasmid evidence="3">pTi_CFBP1904</plasmid>
    </source>
</reference>
<evidence type="ECO:0000259" key="2">
    <source>
        <dbReference type="Pfam" id="PF18818"/>
    </source>
</evidence>
<proteinExistence type="predicted"/>
<dbReference type="PIRSF" id="PIRSF037112">
    <property type="entry name" value="Antirestriction_ArdC"/>
    <property type="match status" value="1"/>
</dbReference>
<protein>
    <submittedName>
        <fullName evidence="3">Antirestriction protein ArdC</fullName>
    </submittedName>
</protein>
<dbReference type="InterPro" id="IPR017113">
    <property type="entry name" value="Antirestriction_ArdC"/>
</dbReference>
<dbReference type="Pfam" id="PF08401">
    <property type="entry name" value="ArdcN"/>
    <property type="match status" value="1"/>
</dbReference>
<dbReference type="EMBL" id="KY000042">
    <property type="protein sequence ID" value="ASK43668.1"/>
    <property type="molecule type" value="Genomic_DNA"/>
</dbReference>
<dbReference type="GO" id="GO:0003697">
    <property type="term" value="F:single-stranded DNA binding"/>
    <property type="evidence" value="ECO:0007669"/>
    <property type="project" value="InterPro"/>
</dbReference>
<evidence type="ECO:0000259" key="1">
    <source>
        <dbReference type="Pfam" id="PF08401"/>
    </source>
</evidence>
<keyword evidence="3" id="KW-0614">Plasmid</keyword>
<dbReference type="InterPro" id="IPR041459">
    <property type="entry name" value="MPTase-PolyVal"/>
</dbReference>
<dbReference type="Pfam" id="PF18818">
    <property type="entry name" value="MPTase-PolyVal"/>
    <property type="match status" value="1"/>
</dbReference>
<dbReference type="InterPro" id="IPR013610">
    <property type="entry name" value="ArdC_N"/>
</dbReference>
<accession>A0A2Z2PLQ4</accession>
<sequence length="310" mass="34651">MSRKTANTRTDIYARITDRIVADLEKGVRPWVQPWSAANLSGRVSRPLRHNGQAYTGLNVLLLWSESVASGFMSSTWMTLRQANELGAHVRKGESGATVVYASRFTKTVPDAGGGEVERERDIPFLKAYTVFNCDQIDGLADHYYSRPEPIAKPLERIEHADRFFDNTSAVVRYGGDKAYYSPASDHIQLPRPEQFRDMASFVATRAHETLHWAGGPARLNRDLSRYHKDRRERAFEEMLVELGAAMICADLGIVPELEPRPDHAAYIQSWAEILGSDKRAIFNAAAHAQRAVAYLHDLQPQAASGQEAA</sequence>
<dbReference type="AlphaFoldDB" id="A0A2Z2PLQ4"/>
<evidence type="ECO:0000313" key="3">
    <source>
        <dbReference type="EMBL" id="ASK43668.1"/>
    </source>
</evidence>